<dbReference type="EMBL" id="CANTFL010001109">
    <property type="protein sequence ID" value="CAI5731639.1"/>
    <property type="molecule type" value="Genomic_DNA"/>
</dbReference>
<reference evidence="3" key="1">
    <citation type="submission" date="2022-12" db="EMBL/GenBank/DDBJ databases">
        <authorList>
            <person name="Webb A."/>
        </authorList>
    </citation>
    <scope>NUCLEOTIDE SEQUENCE</scope>
    <source>
        <strain evidence="3">Hp1</strain>
    </source>
</reference>
<dbReference type="Pfam" id="PF13898">
    <property type="entry name" value="MINDY-3_4_CD"/>
    <property type="match status" value="1"/>
</dbReference>
<comment type="caution">
    <text evidence="3">The sequence shown here is derived from an EMBL/GenBank/DDBJ whole genome shotgun (WGS) entry which is preliminary data.</text>
</comment>
<proteinExistence type="inferred from homology"/>
<comment type="similarity">
    <text evidence="1">Belongs to the MINDY deubiquitinase family. FAM188 subfamily.</text>
</comment>
<dbReference type="PANTHER" id="PTHR12473">
    <property type="entry name" value="UBIQUITIN CARBOXYL-TERMINAL HYDROLASE MINDY-4-RELATED"/>
    <property type="match status" value="1"/>
</dbReference>
<dbReference type="PANTHER" id="PTHR12473:SF8">
    <property type="entry name" value="UBIQUITIN CARBOXYL-TERMINAL HYDROLASE MINDY-4-RELATED"/>
    <property type="match status" value="1"/>
</dbReference>
<evidence type="ECO:0000313" key="4">
    <source>
        <dbReference type="Proteomes" id="UP001162031"/>
    </source>
</evidence>
<feature type="domain" description="Deubiquitinating enzyme MINDY-3/4 conserved" evidence="2">
    <location>
        <begin position="13"/>
        <end position="345"/>
    </location>
</feature>
<dbReference type="InterPro" id="IPR025257">
    <property type="entry name" value="MINDY-3/4_CD"/>
</dbReference>
<dbReference type="GO" id="GO:0071108">
    <property type="term" value="P:protein K48-linked deubiquitination"/>
    <property type="evidence" value="ECO:0007669"/>
    <property type="project" value="InterPro"/>
</dbReference>
<dbReference type="AlphaFoldDB" id="A0AAV0U4E0"/>
<evidence type="ECO:0000259" key="2">
    <source>
        <dbReference type="SMART" id="SM01174"/>
    </source>
</evidence>
<evidence type="ECO:0000313" key="3">
    <source>
        <dbReference type="EMBL" id="CAI5731639.1"/>
    </source>
</evidence>
<accession>A0AAV0U4E0</accession>
<organism evidence="3 4">
    <name type="scientific">Hyaloperonospora brassicae</name>
    <name type="common">Brassica downy mildew</name>
    <name type="synonym">Peronospora brassicae</name>
    <dbReference type="NCBI Taxonomy" id="162125"/>
    <lineage>
        <taxon>Eukaryota</taxon>
        <taxon>Sar</taxon>
        <taxon>Stramenopiles</taxon>
        <taxon>Oomycota</taxon>
        <taxon>Peronosporomycetes</taxon>
        <taxon>Peronosporales</taxon>
        <taxon>Peronosporaceae</taxon>
        <taxon>Hyaloperonospora</taxon>
    </lineage>
</organism>
<name>A0AAV0U4E0_HYABA</name>
<keyword evidence="4" id="KW-1185">Reference proteome</keyword>
<dbReference type="Proteomes" id="UP001162031">
    <property type="component" value="Unassembled WGS sequence"/>
</dbReference>
<dbReference type="SMART" id="SM01174">
    <property type="entry name" value="DUF4205"/>
    <property type="match status" value="1"/>
</dbReference>
<evidence type="ECO:0000256" key="1">
    <source>
        <dbReference type="ARBA" id="ARBA00011074"/>
    </source>
</evidence>
<gene>
    <name evidence="3" type="ORF">HBR001_LOCUS5257</name>
</gene>
<protein>
    <recommendedName>
        <fullName evidence="2">Deubiquitinating enzyme MINDY-3/4 conserved domain-containing protein</fullName>
    </recommendedName>
</protein>
<dbReference type="GO" id="GO:0006508">
    <property type="term" value="P:proteolysis"/>
    <property type="evidence" value="ECO:0007669"/>
    <property type="project" value="UniProtKB-KW"/>
</dbReference>
<dbReference type="GO" id="GO:0004843">
    <property type="term" value="F:cysteine-type deubiquitinase activity"/>
    <property type="evidence" value="ECO:0007669"/>
    <property type="project" value="UniProtKB-EC"/>
</dbReference>
<sequence>MSILCSADVRELQCLLWPALDAGAVSDDIQRWYQQGFEFQTREGFTLGLVQHHGGPCGVLAAVQAEMLRLFLFVRHHEPEIRDGVDLQLLIKREVPDDAARQRLLAEAMASLLVQCAGEGQVVRVVIQVKEDTYRESVVPVADVGACRSSFKLVEILLQDMSSFCCPHGVMNFTFSVLRTKCVASVRNEMDSPTNVLTGAFGHCTQELLNLLLTGKAVSNVFDGTVAMGDSGLFLHGVSQRARIGYLTQLEAFRYCQVGSFYKSPQSSVWVIGSSSHFSVGFALDARLSEESASAQLYQRVHRVFSQFDPMETGLMKSESLANSLTQLGVDSALISDEHWMARLLARLEEDIGLILWDEYWKVISVLLHTNDLDLALSGCYDANVAKSEHHPILRSDSDIARELQRQFDAEETRDPANSSASMSQPLPCEPVATPQVSFDWFYYNGLGSKDGCSTGKSPELTKCRVTLEKQVEFIGKSVPFGYSGSSGGHSSFSLEEIMRTKWPDARIDWLGSPVPSID</sequence>
<dbReference type="GO" id="GO:1990380">
    <property type="term" value="F:K48-linked deubiquitinase activity"/>
    <property type="evidence" value="ECO:0007669"/>
    <property type="project" value="InterPro"/>
</dbReference>
<dbReference type="InterPro" id="IPR039785">
    <property type="entry name" value="MINY3/4"/>
</dbReference>